<keyword evidence="1" id="KW-1133">Transmembrane helix</keyword>
<organism evidence="2 3">
    <name type="scientific">Neptunomonas japonica JAMM 1380</name>
    <dbReference type="NCBI Taxonomy" id="1441457"/>
    <lineage>
        <taxon>Bacteria</taxon>
        <taxon>Pseudomonadati</taxon>
        <taxon>Pseudomonadota</taxon>
        <taxon>Gammaproteobacteria</taxon>
        <taxon>Oceanospirillales</taxon>
        <taxon>Oceanospirillaceae</taxon>
        <taxon>Neptunomonas</taxon>
    </lineage>
</organism>
<reference evidence="2 3" key="1">
    <citation type="journal article" date="2008" name="Int. J. Syst. Evol. Microbiol.">
        <title>Neptunomonas japonica sp. nov., an Osedax japonicus symbiont-like bacterium isolated from sediment adjacent to sperm whale carcasses off Kagoshima, Japan.</title>
        <authorList>
            <person name="Miyazaki M."/>
            <person name="Nogi Y."/>
            <person name="Fujiwara Y."/>
            <person name="Kawato M."/>
            <person name="Kubokawa K."/>
            <person name="Horikoshi K."/>
        </authorList>
    </citation>
    <scope>NUCLEOTIDE SEQUENCE [LARGE SCALE GENOMIC DNA]</scope>
    <source>
        <strain evidence="2 3">JAMM 1380</strain>
    </source>
</reference>
<proteinExistence type="predicted"/>
<sequence length="41" mass="4795">MDHHDENFRDTSSYGWIAINLVAMVWVTMPVSIVAMQIMQR</sequence>
<gene>
    <name evidence="2" type="ORF">NEJAP_3489</name>
</gene>
<dbReference type="AlphaFoldDB" id="A0A7R6SY70"/>
<dbReference type="Proteomes" id="UP000595332">
    <property type="component" value="Chromosome"/>
</dbReference>
<accession>A0A7R6SY70</accession>
<evidence type="ECO:0000313" key="3">
    <source>
        <dbReference type="Proteomes" id="UP000595332"/>
    </source>
</evidence>
<protein>
    <submittedName>
        <fullName evidence="2">Uncharacterized protein</fullName>
    </submittedName>
</protein>
<evidence type="ECO:0000256" key="1">
    <source>
        <dbReference type="SAM" id="Phobius"/>
    </source>
</evidence>
<dbReference type="RefSeq" id="WP_268927821.1">
    <property type="nucleotide sequence ID" value="NZ_AP014546.1"/>
</dbReference>
<dbReference type="EMBL" id="AP014546">
    <property type="protein sequence ID" value="BBB31427.1"/>
    <property type="molecule type" value="Genomic_DNA"/>
</dbReference>
<keyword evidence="1" id="KW-0472">Membrane</keyword>
<keyword evidence="3" id="KW-1185">Reference proteome</keyword>
<name>A0A7R6SY70_9GAMM</name>
<feature type="transmembrane region" description="Helical" evidence="1">
    <location>
        <begin position="14"/>
        <end position="36"/>
    </location>
</feature>
<evidence type="ECO:0000313" key="2">
    <source>
        <dbReference type="EMBL" id="BBB31427.1"/>
    </source>
</evidence>
<keyword evidence="1" id="KW-0812">Transmembrane</keyword>
<dbReference type="KEGG" id="njp:NEJAP_3489"/>